<evidence type="ECO:0000256" key="1">
    <source>
        <dbReference type="SAM" id="MobiDB-lite"/>
    </source>
</evidence>
<protein>
    <submittedName>
        <fullName evidence="2">Uncharacterized protein</fullName>
    </submittedName>
</protein>
<dbReference type="EMBL" id="MU808053">
    <property type="protein sequence ID" value="KAJ3830910.1"/>
    <property type="molecule type" value="Genomic_DNA"/>
</dbReference>
<keyword evidence="3" id="KW-1185">Reference proteome</keyword>
<evidence type="ECO:0000313" key="3">
    <source>
        <dbReference type="Proteomes" id="UP001163846"/>
    </source>
</evidence>
<gene>
    <name evidence="2" type="ORF">F5878DRAFT_648114</name>
</gene>
<sequence length="354" mass="39195">MFEDARTAAAAATVLLESFGLKEFEIGFHKSIVTHSNSNPKMLSYYSPDPPDPLRPLRPSTKDSMLDLRKPFTPILGLPISSPIGEGTGALYLRESEGSNRIYLLTCSHVVRPENDKLSSSHRKDLHDKISAPGPTGYQKAIQRIETTIQKGSPKVANLQLVGKTAKAEALKQKVRLARNLRIEIQKNLGDPEARVMGEVTYAPPMRASADSTGSIYLEDWALIELDNDKFNWTTFKGNQVYVRFANVKPELYLDMMYPNENNRHNRVFPANGLLQVANVISKEDFYNPQHLDKNGNKCMFVLKNGLTTHTTFGCTTGMESIICNGLDVEPKAIAIYPYSDEGPPGPSPTVAVA</sequence>
<feature type="compositionally biased region" description="Basic and acidic residues" evidence="1">
    <location>
        <begin position="115"/>
        <end position="130"/>
    </location>
</feature>
<comment type="caution">
    <text evidence="2">The sequence shown here is derived from an EMBL/GenBank/DDBJ whole genome shotgun (WGS) entry which is preliminary data.</text>
</comment>
<accession>A0AA38U3F4</accession>
<evidence type="ECO:0000313" key="2">
    <source>
        <dbReference type="EMBL" id="KAJ3830910.1"/>
    </source>
</evidence>
<proteinExistence type="predicted"/>
<feature type="region of interest" description="Disordered" evidence="1">
    <location>
        <begin position="115"/>
        <end position="136"/>
    </location>
</feature>
<reference evidence="2" key="1">
    <citation type="submission" date="2022-08" db="EMBL/GenBank/DDBJ databases">
        <authorList>
            <consortium name="DOE Joint Genome Institute"/>
            <person name="Min B."/>
            <person name="Riley R."/>
            <person name="Sierra-Patev S."/>
            <person name="Naranjo-Ortiz M."/>
            <person name="Looney B."/>
            <person name="Konkel Z."/>
            <person name="Slot J.C."/>
            <person name="Sakamoto Y."/>
            <person name="Steenwyk J.L."/>
            <person name="Rokas A."/>
            <person name="Carro J."/>
            <person name="Camarero S."/>
            <person name="Ferreira P."/>
            <person name="Molpeceres G."/>
            <person name="Ruiz-Duenas F.J."/>
            <person name="Serrano A."/>
            <person name="Henrissat B."/>
            <person name="Drula E."/>
            <person name="Hughes K.W."/>
            <person name="Mata J.L."/>
            <person name="Ishikawa N.K."/>
            <person name="Vargas-Isla R."/>
            <person name="Ushijima S."/>
            <person name="Smith C.A."/>
            <person name="Ahrendt S."/>
            <person name="Andreopoulos W."/>
            <person name="He G."/>
            <person name="Labutti K."/>
            <person name="Lipzen A."/>
            <person name="Ng V."/>
            <person name="Sandor L."/>
            <person name="Barry K."/>
            <person name="Martinez A.T."/>
            <person name="Xiao Y."/>
            <person name="Gibbons J.G."/>
            <person name="Terashima K."/>
            <person name="Hibbett D.S."/>
            <person name="Grigoriev I.V."/>
        </authorList>
    </citation>
    <scope>NUCLEOTIDE SEQUENCE</scope>
    <source>
        <strain evidence="2">TFB9207</strain>
    </source>
</reference>
<organism evidence="2 3">
    <name type="scientific">Lentinula raphanica</name>
    <dbReference type="NCBI Taxonomy" id="153919"/>
    <lineage>
        <taxon>Eukaryota</taxon>
        <taxon>Fungi</taxon>
        <taxon>Dikarya</taxon>
        <taxon>Basidiomycota</taxon>
        <taxon>Agaricomycotina</taxon>
        <taxon>Agaricomycetes</taxon>
        <taxon>Agaricomycetidae</taxon>
        <taxon>Agaricales</taxon>
        <taxon>Marasmiineae</taxon>
        <taxon>Omphalotaceae</taxon>
        <taxon>Lentinula</taxon>
    </lineage>
</organism>
<dbReference type="AlphaFoldDB" id="A0AA38U3F4"/>
<dbReference type="Proteomes" id="UP001163846">
    <property type="component" value="Unassembled WGS sequence"/>
</dbReference>
<name>A0AA38U3F4_9AGAR</name>